<feature type="transmembrane region" description="Helical" evidence="1">
    <location>
        <begin position="130"/>
        <end position="151"/>
    </location>
</feature>
<reference evidence="3" key="1">
    <citation type="submission" date="2023-11" db="EMBL/GenBank/DDBJ databases">
        <authorList>
            <person name="De Vega J J."/>
            <person name="De Vega J J."/>
        </authorList>
    </citation>
    <scope>NUCLEOTIDE SEQUENCE</scope>
</reference>
<gene>
    <name evidence="3" type="ORF">MYCIT1_LOCUS10669</name>
    <name evidence="4" type="ORF">MYCIT1_LOCUS35808</name>
    <name evidence="2" type="ORF">MYCIT1_LOCUS9711</name>
</gene>
<keyword evidence="5" id="KW-1185">Reference proteome</keyword>
<dbReference type="Proteomes" id="UP001295794">
    <property type="component" value="Unassembled WGS sequence"/>
</dbReference>
<dbReference type="EMBL" id="CAVNYO010000118">
    <property type="protein sequence ID" value="CAK5267315.1"/>
    <property type="molecule type" value="Genomic_DNA"/>
</dbReference>
<feature type="transmembrane region" description="Helical" evidence="1">
    <location>
        <begin position="52"/>
        <end position="75"/>
    </location>
</feature>
<feature type="transmembrane region" description="Helical" evidence="1">
    <location>
        <begin position="237"/>
        <end position="259"/>
    </location>
</feature>
<organism evidence="3 5">
    <name type="scientific">Mycena citricolor</name>
    <dbReference type="NCBI Taxonomy" id="2018698"/>
    <lineage>
        <taxon>Eukaryota</taxon>
        <taxon>Fungi</taxon>
        <taxon>Dikarya</taxon>
        <taxon>Basidiomycota</taxon>
        <taxon>Agaricomycotina</taxon>
        <taxon>Agaricomycetes</taxon>
        <taxon>Agaricomycetidae</taxon>
        <taxon>Agaricales</taxon>
        <taxon>Marasmiineae</taxon>
        <taxon>Mycenaceae</taxon>
        <taxon>Mycena</taxon>
    </lineage>
</organism>
<keyword evidence="1" id="KW-0472">Membrane</keyword>
<proteinExistence type="predicted"/>
<keyword evidence="1" id="KW-0812">Transmembrane</keyword>
<evidence type="ECO:0000313" key="2">
    <source>
        <dbReference type="EMBL" id="CAK5267315.1"/>
    </source>
</evidence>
<feature type="transmembrane region" description="Helical" evidence="1">
    <location>
        <begin position="265"/>
        <end position="286"/>
    </location>
</feature>
<dbReference type="AlphaFoldDB" id="A0AAD2H0T9"/>
<feature type="transmembrane region" description="Helical" evidence="1">
    <location>
        <begin position="20"/>
        <end position="40"/>
    </location>
</feature>
<sequence length="346" mass="38011">MAPATTFVKIQVWGSFLETFAFGVYVVTCGFCYPVLLTTYTRSRTGLSAVNWPLLILFLVFLAKTTSSMGIHIFMDLQAASQVEVLKTVAGFLDGGNPVNVAQDTSLLVQAVVFSGFMIYRCWIVHHRSLLTVAIPIVLWLAAVGLMGSVIHLYTASSVQGLFAVEKPRVLAVGFLAVEIALNLITSALLAIRVYRVENIRRTTPPVNASGSLPTLNQPQQRVCIVGGRVHQTDHPWVRIAVESGLFYTVMSTVTLILFVLQNDATYACISLLVQVIGISFNLIVIQNRQRPDNSFESTMNNYPLQFTSSNSLHGSAIEFAYPKNFQPKRTRQASEAEDADACEVA</sequence>
<name>A0AAD2H0T9_9AGAR</name>
<keyword evidence="1" id="KW-1133">Transmembrane helix</keyword>
<evidence type="ECO:0000256" key="1">
    <source>
        <dbReference type="SAM" id="Phobius"/>
    </source>
</evidence>
<dbReference type="EMBL" id="CAVNYO010000466">
    <property type="protein sequence ID" value="CAK5283340.1"/>
    <property type="molecule type" value="Genomic_DNA"/>
</dbReference>
<feature type="transmembrane region" description="Helical" evidence="1">
    <location>
        <begin position="171"/>
        <end position="192"/>
    </location>
</feature>
<evidence type="ECO:0000313" key="3">
    <source>
        <dbReference type="EMBL" id="CAK5267824.1"/>
    </source>
</evidence>
<accession>A0AAD2H0T9</accession>
<feature type="transmembrane region" description="Helical" evidence="1">
    <location>
        <begin position="107"/>
        <end position="123"/>
    </location>
</feature>
<evidence type="ECO:0000313" key="5">
    <source>
        <dbReference type="Proteomes" id="UP001295794"/>
    </source>
</evidence>
<dbReference type="EMBL" id="CAVNYO010000136">
    <property type="protein sequence ID" value="CAK5267824.1"/>
    <property type="molecule type" value="Genomic_DNA"/>
</dbReference>
<evidence type="ECO:0000313" key="4">
    <source>
        <dbReference type="EMBL" id="CAK5283340.1"/>
    </source>
</evidence>
<protein>
    <submittedName>
        <fullName evidence="3">Uncharacterized protein</fullName>
    </submittedName>
</protein>
<comment type="caution">
    <text evidence="3">The sequence shown here is derived from an EMBL/GenBank/DDBJ whole genome shotgun (WGS) entry which is preliminary data.</text>
</comment>